<accession>A0AAV1IJZ4</accession>
<feature type="compositionally biased region" description="Low complexity" evidence="1">
    <location>
        <begin position="1855"/>
        <end position="1869"/>
    </location>
</feature>
<protein>
    <submittedName>
        <fullName evidence="2">Uncharacterized protein</fullName>
    </submittedName>
</protein>
<feature type="compositionally biased region" description="Polar residues" evidence="1">
    <location>
        <begin position="686"/>
        <end position="697"/>
    </location>
</feature>
<keyword evidence="3" id="KW-1185">Reference proteome</keyword>
<feature type="compositionally biased region" description="Basic and acidic residues" evidence="1">
    <location>
        <begin position="1728"/>
        <end position="1738"/>
    </location>
</feature>
<dbReference type="EMBL" id="CAUYUE010000017">
    <property type="protein sequence ID" value="CAK0787653.1"/>
    <property type="molecule type" value="Genomic_DNA"/>
</dbReference>
<evidence type="ECO:0000313" key="2">
    <source>
        <dbReference type="EMBL" id="CAK0787653.1"/>
    </source>
</evidence>
<feature type="compositionally biased region" description="Polar residues" evidence="1">
    <location>
        <begin position="1125"/>
        <end position="1140"/>
    </location>
</feature>
<feature type="compositionally biased region" description="Basic and acidic residues" evidence="1">
    <location>
        <begin position="980"/>
        <end position="992"/>
    </location>
</feature>
<feature type="compositionally biased region" description="Pro residues" evidence="1">
    <location>
        <begin position="1481"/>
        <end position="1494"/>
    </location>
</feature>
<comment type="caution">
    <text evidence="2">The sequence shown here is derived from an EMBL/GenBank/DDBJ whole genome shotgun (WGS) entry which is preliminary data.</text>
</comment>
<proteinExistence type="predicted"/>
<feature type="compositionally biased region" description="Acidic residues" evidence="1">
    <location>
        <begin position="728"/>
        <end position="742"/>
    </location>
</feature>
<organism evidence="2 3">
    <name type="scientific">Coccomyxa viridis</name>
    <dbReference type="NCBI Taxonomy" id="1274662"/>
    <lineage>
        <taxon>Eukaryota</taxon>
        <taxon>Viridiplantae</taxon>
        <taxon>Chlorophyta</taxon>
        <taxon>core chlorophytes</taxon>
        <taxon>Trebouxiophyceae</taxon>
        <taxon>Trebouxiophyceae incertae sedis</taxon>
        <taxon>Coccomyxaceae</taxon>
        <taxon>Coccomyxa</taxon>
    </lineage>
</organism>
<feature type="compositionally biased region" description="Basic and acidic residues" evidence="1">
    <location>
        <begin position="1884"/>
        <end position="1893"/>
    </location>
</feature>
<feature type="compositionally biased region" description="Low complexity" evidence="1">
    <location>
        <begin position="214"/>
        <end position="227"/>
    </location>
</feature>
<feature type="compositionally biased region" description="Basic and acidic residues" evidence="1">
    <location>
        <begin position="794"/>
        <end position="803"/>
    </location>
</feature>
<feature type="compositionally biased region" description="Basic and acidic residues" evidence="1">
    <location>
        <begin position="1589"/>
        <end position="1605"/>
    </location>
</feature>
<dbReference type="Proteomes" id="UP001314263">
    <property type="component" value="Unassembled WGS sequence"/>
</dbReference>
<feature type="compositionally biased region" description="Basic and acidic residues" evidence="1">
    <location>
        <begin position="900"/>
        <end position="914"/>
    </location>
</feature>
<feature type="compositionally biased region" description="Polar residues" evidence="1">
    <location>
        <begin position="1205"/>
        <end position="1215"/>
    </location>
</feature>
<feature type="compositionally biased region" description="Basic residues" evidence="1">
    <location>
        <begin position="562"/>
        <end position="571"/>
    </location>
</feature>
<feature type="compositionally biased region" description="Low complexity" evidence="1">
    <location>
        <begin position="1029"/>
        <end position="1042"/>
    </location>
</feature>
<evidence type="ECO:0000256" key="1">
    <source>
        <dbReference type="SAM" id="MobiDB-lite"/>
    </source>
</evidence>
<feature type="compositionally biased region" description="Low complexity" evidence="1">
    <location>
        <begin position="1313"/>
        <end position="1322"/>
    </location>
</feature>
<reference evidence="2 3" key="1">
    <citation type="submission" date="2023-10" db="EMBL/GenBank/DDBJ databases">
        <authorList>
            <person name="Maclean D."/>
            <person name="Macfadyen A."/>
        </authorList>
    </citation>
    <scope>NUCLEOTIDE SEQUENCE [LARGE SCALE GENOMIC DNA]</scope>
</reference>
<feature type="region of interest" description="Disordered" evidence="1">
    <location>
        <begin position="408"/>
        <end position="1375"/>
    </location>
</feature>
<evidence type="ECO:0000313" key="3">
    <source>
        <dbReference type="Proteomes" id="UP001314263"/>
    </source>
</evidence>
<feature type="compositionally biased region" description="Basic and acidic residues" evidence="1">
    <location>
        <begin position="408"/>
        <end position="421"/>
    </location>
</feature>
<feature type="compositionally biased region" description="Low complexity" evidence="1">
    <location>
        <begin position="526"/>
        <end position="546"/>
    </location>
</feature>
<feature type="compositionally biased region" description="Low complexity" evidence="1">
    <location>
        <begin position="638"/>
        <end position="667"/>
    </location>
</feature>
<feature type="compositionally biased region" description="Basic and acidic residues" evidence="1">
    <location>
        <begin position="1110"/>
        <end position="1124"/>
    </location>
</feature>
<feature type="region of interest" description="Disordered" evidence="1">
    <location>
        <begin position="316"/>
        <end position="343"/>
    </location>
</feature>
<feature type="compositionally biased region" description="Basic and acidic residues" evidence="1">
    <location>
        <begin position="1469"/>
        <end position="1479"/>
    </location>
</feature>
<feature type="compositionally biased region" description="Low complexity" evidence="1">
    <location>
        <begin position="1612"/>
        <end position="1621"/>
    </location>
</feature>
<feature type="region of interest" description="Disordered" evidence="1">
    <location>
        <begin position="102"/>
        <end position="282"/>
    </location>
</feature>
<feature type="region of interest" description="Disordered" evidence="1">
    <location>
        <begin position="1662"/>
        <end position="1917"/>
    </location>
</feature>
<gene>
    <name evidence="2" type="ORF">CVIRNUC_010875</name>
</gene>
<feature type="compositionally biased region" description="Basic and acidic residues" evidence="1">
    <location>
        <begin position="868"/>
        <end position="891"/>
    </location>
</feature>
<feature type="compositionally biased region" description="Pro residues" evidence="1">
    <location>
        <begin position="1500"/>
        <end position="1511"/>
    </location>
</feature>
<sequence>MARRSYSYIDVGADEARGYRQPRPRDGYTDSLVRRRLVFEPQSYSYIDRMPMPKQHYRYLDIRADELRGTFKSSAESEQRLLYYGQLDRMRFINLEASAPQITHHRQARPWEVKSGGLTPEEALPRTPSDRPIQTRQPGAPLQAGRPPPYPRTPTRRGAPAGMQPPDYEQAGPAQRTPPSSPVEQTVNNGRFEFAPPAARQRIIVGNPAHEEAGSAGAAAEAPEFEFPTQPFRPPAHEYAVPPAAAHGPEEADAQPGPSQAGHVPPSGPRVPAYQQGPHHAREVDDLAEPQVLQEEMVLTPVTGGRYKRQRVVDGFTGRSGQSPLPAEARGLRQVPPPSRESAQLYSWIDPRSDEFHIDISTSRNPAAHVASSQPPPAPRTMARRYIDAPMADVATRQPMLAPIQPMEERAAAARERHALHSAEGMPHPAFSSLHVESLSRGGLVLPNTPDRQVVQPPSSPPQPPPVPPTTPHMPVTSDEDVNPTAGARRASRRRFSVLPFIQPGPVSAYGVVPVSGARPDRRARPVPGAEPVPEAAAASGSASGPTPQPADSTVKPEGRWKKMFSRKAKEKKVPEVNVLPTPVLIPPAPEDLPASQQVPPGAPSPRKPKEKKAPKVDVLPTPVQAAQAPQGLSGSRPVPLAAGAAQAAAAVPLQPAAPVVAVSPAGPAGGQPGQATQLREAPRTSALQPAQLQSISPCALRTSFEAQPERSTRYAAGGSHEAGPVAFEEETMEGLERDEDAAGAAYMGTEPGGRQPTPLVLVKQPQYVPGQAPPIQGRPAGGLRGLSVPVSHPDSRPRREQSEFEAPEPQGRQGTQEFEAPAVEPRRGRTGQRIAAQPPDEDAGHITQAVSAGTQFHEQEEEYYEEQAGKDSYAEEEWHTQEEGASEKEPVPVWEPVGPDEREVSPSRAELRQRGVPGYAEPALQQESFKTARETWPSEEQGEPEPESEVAGATPSSAQAPGDYEGHAAPEEAPLEPAARVEEADAQERAPSDQPGYEEGRSAAAAAEGQVPQTAYPDKRQVHPAMPGAQAATSSGGASVAQPKGSEPGAQLPEGQQLTRRTPALEPGSVVKDPPAVQPAVPWVPPADVPSKPQVLQPFAVAEQAAPRPDAEEGGVHDLEQQLRDNTAQLRQTSATHTGVATAETAFGPIAVPSPFQEHRPSASDQTSMEGPTAEAKTGSAVAIETPEAKKPPAPSAFRAGGLTTETRTGSGAAQETEAKEPAAHGTTPSMPSAGRMRLVIGPAGVPDYVPEEERFYATDEGYSTPPEEPGAGSPAMGSPMSHVSEAGSPQAKHFSAAPEAEQGAAPSAEGSSPRPATAARSADEVWAAMHQEPPSHPSGTGVQAAASRAATLRRDTPSPVTFTYSQGARGGAAVRQERFVSAGIPEQEEAEVGVPTEAGRHAIEHREDVEEPSWPGMHVEARHAADSADAQQGFPEEGAMDPEALRRAMQRAMRGQGITEAGGPDVHYYDAPERQEPSPRGPPVATSPPPGPHTATPPATPAAMSPPPGVHTSTRATSPPPGTHVRTPPDTPAAAAARAASSVFGRPSSPAAAETPNKSKLAAELPEEEMTPGRWHGASLGMPKRSTSREELKQAIARKKSDGDVTQGGRAAAAPAQQAAEEKRQRMEDEQRHAWETLQGAGPKAVGLQRQISLDEKQSKERLAEMAERTSQSFSEQEQRIRDIAQQGASRIQHSREEGVGKMAAVHAGAVQGGQPWLGTDAPSPEEARQEWERRVAASPTVPQDTPPAARAEAGREFRISQPATRYPVPAGQAASQQAPSSLTAARRTRDDSEPLRPASSLKREARSSSLPGVTSQGPTHQTHPGKPATAAEKGKAPAPSFSELQWEEEQQGESSAQSAQTAQQHAPEQASGAGDPSALPAKHEGQHEKGPGLGRRIKAVFQGSKGRSGPPVVD</sequence>
<feature type="compositionally biased region" description="Pro residues" evidence="1">
    <location>
        <begin position="458"/>
        <end position="472"/>
    </location>
</feature>
<feature type="compositionally biased region" description="Polar residues" evidence="1">
    <location>
        <begin position="1810"/>
        <end position="1825"/>
    </location>
</feature>
<feature type="compositionally biased region" description="Low complexity" evidence="1">
    <location>
        <begin position="1706"/>
        <end position="1717"/>
    </location>
</feature>
<feature type="region of interest" description="Disordered" evidence="1">
    <location>
        <begin position="1423"/>
        <end position="1634"/>
    </location>
</feature>
<feature type="compositionally biased region" description="Basic and acidic residues" evidence="1">
    <location>
        <begin position="1622"/>
        <end position="1634"/>
    </location>
</feature>
<feature type="compositionally biased region" description="Low complexity" evidence="1">
    <location>
        <begin position="1770"/>
        <end position="1788"/>
    </location>
</feature>
<name>A0AAV1IJZ4_9CHLO</name>